<comment type="caution">
    <text evidence="1">The sequence shown here is derived from an EMBL/GenBank/DDBJ whole genome shotgun (WGS) entry which is preliminary data.</text>
</comment>
<sequence length="123" mass="14299">MGNAQFSGEPPLADPDLCIWFDGRRFHYQHYRYDILADAIAYATVDQRRPDFQPLPLPLTWEQWTEPTAEEAEIMATFGISYVNGSYRFREFRYDHLEHALSYAHQVSAKTSIEQAAQLTSHD</sequence>
<proteinExistence type="predicted"/>
<dbReference type="RefSeq" id="WP_155464403.1">
    <property type="nucleotide sequence ID" value="NZ_WNKY01000014.1"/>
</dbReference>
<dbReference type="EMBL" id="WNKY01000014">
    <property type="protein sequence ID" value="MTV38828.1"/>
    <property type="molecule type" value="Genomic_DNA"/>
</dbReference>
<accession>A0A6L6PI99</accession>
<organism evidence="1 2">
    <name type="scientific">Duganella radicis</name>
    <dbReference type="NCBI Taxonomy" id="551988"/>
    <lineage>
        <taxon>Bacteria</taxon>
        <taxon>Pseudomonadati</taxon>
        <taxon>Pseudomonadota</taxon>
        <taxon>Betaproteobacteria</taxon>
        <taxon>Burkholderiales</taxon>
        <taxon>Oxalobacteraceae</taxon>
        <taxon>Telluria group</taxon>
        <taxon>Duganella</taxon>
    </lineage>
</organism>
<keyword evidence="2" id="KW-1185">Reference proteome</keyword>
<reference evidence="1 2" key="1">
    <citation type="submission" date="2019-11" db="EMBL/GenBank/DDBJ databases">
        <title>Type strains purchased from KCTC, JCM and DSMZ.</title>
        <authorList>
            <person name="Lu H."/>
        </authorList>
    </citation>
    <scope>NUCLEOTIDE SEQUENCE [LARGE SCALE GENOMIC DNA]</scope>
    <source>
        <strain evidence="1 2">KCTC 22382</strain>
    </source>
</reference>
<name>A0A6L6PI99_9BURK</name>
<protein>
    <submittedName>
        <fullName evidence="1">Uncharacterized protein</fullName>
    </submittedName>
</protein>
<evidence type="ECO:0000313" key="2">
    <source>
        <dbReference type="Proteomes" id="UP000475582"/>
    </source>
</evidence>
<evidence type="ECO:0000313" key="1">
    <source>
        <dbReference type="EMBL" id="MTV38828.1"/>
    </source>
</evidence>
<dbReference type="Proteomes" id="UP000475582">
    <property type="component" value="Unassembled WGS sequence"/>
</dbReference>
<dbReference type="OrthoDB" id="8910700at2"/>
<dbReference type="AlphaFoldDB" id="A0A6L6PI99"/>
<gene>
    <name evidence="1" type="ORF">GM676_14720</name>
</gene>